<evidence type="ECO:0000313" key="1">
    <source>
        <dbReference type="EMBL" id="SDN32807.1"/>
    </source>
</evidence>
<dbReference type="SUPFAM" id="SSF51182">
    <property type="entry name" value="RmlC-like cupins"/>
    <property type="match status" value="1"/>
</dbReference>
<proteinExistence type="predicted"/>
<dbReference type="OrthoDB" id="1119958at2"/>
<sequence>MHLPKEQIPTRIDVPGAVARQLKGFGATTADETMGAEYFSLAAGTDIAPLLAGLEGDQCQAPHWGYLITGEVAVSYGDGSAEQVSGGDVFFWPGGHSVAVHEDAEVVLFSPQVAHGRVIDHLHAQLVPAGS</sequence>
<evidence type="ECO:0000313" key="2">
    <source>
        <dbReference type="Proteomes" id="UP000199004"/>
    </source>
</evidence>
<gene>
    <name evidence="1" type="ORF">SAMN05192576_2035</name>
</gene>
<dbReference type="RefSeq" id="WP_091024286.1">
    <property type="nucleotide sequence ID" value="NZ_BKAE01000011.1"/>
</dbReference>
<dbReference type="EMBL" id="FNIC01000002">
    <property type="protein sequence ID" value="SDN32807.1"/>
    <property type="molecule type" value="Genomic_DNA"/>
</dbReference>
<name>A0A1H0AHE6_9ACTN</name>
<reference evidence="1 2" key="1">
    <citation type="submission" date="2016-10" db="EMBL/GenBank/DDBJ databases">
        <authorList>
            <person name="de Groot N.N."/>
        </authorList>
    </citation>
    <scope>NUCLEOTIDE SEQUENCE [LARGE SCALE GENOMIC DNA]</scope>
    <source>
        <strain evidence="1 2">CGMCC 1.11147</strain>
    </source>
</reference>
<protein>
    <recommendedName>
        <fullName evidence="3">Cupin domain-containing protein</fullName>
    </recommendedName>
</protein>
<dbReference type="Proteomes" id="UP000199004">
    <property type="component" value="Unassembled WGS sequence"/>
</dbReference>
<evidence type="ECO:0008006" key="3">
    <source>
        <dbReference type="Google" id="ProtNLM"/>
    </source>
</evidence>
<dbReference type="InterPro" id="IPR011051">
    <property type="entry name" value="RmlC_Cupin_sf"/>
</dbReference>
<accession>A0A1H0AHE6</accession>
<organism evidence="1 2">
    <name type="scientific">Nocardioides szechwanensis</name>
    <dbReference type="NCBI Taxonomy" id="1005944"/>
    <lineage>
        <taxon>Bacteria</taxon>
        <taxon>Bacillati</taxon>
        <taxon>Actinomycetota</taxon>
        <taxon>Actinomycetes</taxon>
        <taxon>Propionibacteriales</taxon>
        <taxon>Nocardioidaceae</taxon>
        <taxon>Nocardioides</taxon>
    </lineage>
</organism>
<keyword evidence="2" id="KW-1185">Reference proteome</keyword>
<dbReference type="AlphaFoldDB" id="A0A1H0AHE6"/>